<dbReference type="Proteomes" id="UP000735302">
    <property type="component" value="Unassembled WGS sequence"/>
</dbReference>
<dbReference type="AlphaFoldDB" id="A0AAV4C6Q2"/>
<evidence type="ECO:0000313" key="2">
    <source>
        <dbReference type="EMBL" id="GFO26668.1"/>
    </source>
</evidence>
<feature type="compositionally biased region" description="Acidic residues" evidence="1">
    <location>
        <begin position="68"/>
        <end position="81"/>
    </location>
</feature>
<dbReference type="EMBL" id="BLXT01005852">
    <property type="protein sequence ID" value="GFO26668.1"/>
    <property type="molecule type" value="Genomic_DNA"/>
</dbReference>
<proteinExistence type="predicted"/>
<gene>
    <name evidence="2" type="ORF">PoB_005317300</name>
</gene>
<reference evidence="2 3" key="1">
    <citation type="journal article" date="2021" name="Elife">
        <title>Chloroplast acquisition without the gene transfer in kleptoplastic sea slugs, Plakobranchus ocellatus.</title>
        <authorList>
            <person name="Maeda T."/>
            <person name="Takahashi S."/>
            <person name="Yoshida T."/>
            <person name="Shimamura S."/>
            <person name="Takaki Y."/>
            <person name="Nagai Y."/>
            <person name="Toyoda A."/>
            <person name="Suzuki Y."/>
            <person name="Arimoto A."/>
            <person name="Ishii H."/>
            <person name="Satoh N."/>
            <person name="Nishiyama T."/>
            <person name="Hasebe M."/>
            <person name="Maruyama T."/>
            <person name="Minagawa J."/>
            <person name="Obokata J."/>
            <person name="Shigenobu S."/>
        </authorList>
    </citation>
    <scope>NUCLEOTIDE SEQUENCE [LARGE SCALE GENOMIC DNA]</scope>
</reference>
<protein>
    <submittedName>
        <fullName evidence="2">Uncharacterized protein</fullName>
    </submittedName>
</protein>
<keyword evidence="3" id="KW-1185">Reference proteome</keyword>
<evidence type="ECO:0000313" key="3">
    <source>
        <dbReference type="Proteomes" id="UP000735302"/>
    </source>
</evidence>
<organism evidence="2 3">
    <name type="scientific">Plakobranchus ocellatus</name>
    <dbReference type="NCBI Taxonomy" id="259542"/>
    <lineage>
        <taxon>Eukaryota</taxon>
        <taxon>Metazoa</taxon>
        <taxon>Spiralia</taxon>
        <taxon>Lophotrochozoa</taxon>
        <taxon>Mollusca</taxon>
        <taxon>Gastropoda</taxon>
        <taxon>Heterobranchia</taxon>
        <taxon>Euthyneura</taxon>
        <taxon>Panpulmonata</taxon>
        <taxon>Sacoglossa</taxon>
        <taxon>Placobranchoidea</taxon>
        <taxon>Plakobranchidae</taxon>
        <taxon>Plakobranchus</taxon>
    </lineage>
</organism>
<comment type="caution">
    <text evidence="2">The sequence shown here is derived from an EMBL/GenBank/DDBJ whole genome shotgun (WGS) entry which is preliminary data.</text>
</comment>
<evidence type="ECO:0000256" key="1">
    <source>
        <dbReference type="SAM" id="MobiDB-lite"/>
    </source>
</evidence>
<name>A0AAV4C6Q2_9GAST</name>
<accession>A0AAV4C6Q2</accession>
<sequence>MDQRHNDPGLRIFSTNQSASNKFLRIIEQLTSQSTRSRSQDGHDLMIPSLSRVCGEGSHERFSCSGEAVDDDDDDDDDDDGDGHAVHEGKEDEDEMIVI</sequence>
<feature type="region of interest" description="Disordered" evidence="1">
    <location>
        <begin position="56"/>
        <end position="99"/>
    </location>
</feature>